<dbReference type="Pfam" id="PF00300">
    <property type="entry name" value="His_Phos_1"/>
    <property type="match status" value="1"/>
</dbReference>
<keyword evidence="2" id="KW-1185">Reference proteome</keyword>
<dbReference type="CDD" id="cd07067">
    <property type="entry name" value="HP_PGM_like"/>
    <property type="match status" value="1"/>
</dbReference>
<name>A0A512NHZ9_9HYPH</name>
<dbReference type="OrthoDB" id="8347407at2"/>
<organism evidence="1 2">
    <name type="scientific">Reyranella soli</name>
    <dbReference type="NCBI Taxonomy" id="1230389"/>
    <lineage>
        <taxon>Bacteria</taxon>
        <taxon>Pseudomonadati</taxon>
        <taxon>Pseudomonadota</taxon>
        <taxon>Alphaproteobacteria</taxon>
        <taxon>Hyphomicrobiales</taxon>
        <taxon>Reyranellaceae</taxon>
        <taxon>Reyranella</taxon>
    </lineage>
</organism>
<dbReference type="SUPFAM" id="SSF53254">
    <property type="entry name" value="Phosphoglycerate mutase-like"/>
    <property type="match status" value="1"/>
</dbReference>
<proteinExistence type="predicted"/>
<dbReference type="SMART" id="SM00855">
    <property type="entry name" value="PGAM"/>
    <property type="match status" value="1"/>
</dbReference>
<dbReference type="PANTHER" id="PTHR48100">
    <property type="entry name" value="BROAD-SPECIFICITY PHOSPHATASE YOR283W-RELATED"/>
    <property type="match status" value="1"/>
</dbReference>
<accession>A0A512NHZ9</accession>
<dbReference type="InterPro" id="IPR029033">
    <property type="entry name" value="His_PPase_superfam"/>
</dbReference>
<dbReference type="InterPro" id="IPR050275">
    <property type="entry name" value="PGM_Phosphatase"/>
</dbReference>
<reference evidence="1 2" key="1">
    <citation type="submission" date="2019-07" db="EMBL/GenBank/DDBJ databases">
        <title>Whole genome shotgun sequence of Reyranella soli NBRC 108950.</title>
        <authorList>
            <person name="Hosoyama A."/>
            <person name="Uohara A."/>
            <person name="Ohji S."/>
            <person name="Ichikawa N."/>
        </authorList>
    </citation>
    <scope>NUCLEOTIDE SEQUENCE [LARGE SCALE GENOMIC DNA]</scope>
    <source>
        <strain evidence="1 2">NBRC 108950</strain>
    </source>
</reference>
<evidence type="ECO:0000313" key="2">
    <source>
        <dbReference type="Proteomes" id="UP000321058"/>
    </source>
</evidence>
<dbReference type="GO" id="GO:0005737">
    <property type="term" value="C:cytoplasm"/>
    <property type="evidence" value="ECO:0007669"/>
    <property type="project" value="TreeGrafter"/>
</dbReference>
<keyword evidence="1" id="KW-0418">Kinase</keyword>
<dbReference type="AlphaFoldDB" id="A0A512NHZ9"/>
<comment type="caution">
    <text evidence="1">The sequence shown here is derived from an EMBL/GenBank/DDBJ whole genome shotgun (WGS) entry which is preliminary data.</text>
</comment>
<dbReference type="Gene3D" id="3.40.50.1240">
    <property type="entry name" value="Phosphoglycerate mutase-like"/>
    <property type="match status" value="1"/>
</dbReference>
<dbReference type="GO" id="GO:0016791">
    <property type="term" value="F:phosphatase activity"/>
    <property type="evidence" value="ECO:0007669"/>
    <property type="project" value="TreeGrafter"/>
</dbReference>
<dbReference type="GO" id="GO:0016301">
    <property type="term" value="F:kinase activity"/>
    <property type="evidence" value="ECO:0007669"/>
    <property type="project" value="UniProtKB-KW"/>
</dbReference>
<evidence type="ECO:0000313" key="1">
    <source>
        <dbReference type="EMBL" id="GEP58579.1"/>
    </source>
</evidence>
<sequence length="223" mass="24806">MATGAKITGLVTRWWWVRHAPVPNPEARCYGQTDKDCDVSNHDLFVHQAKLLPKGAVWYASNLLRARKTAETLASHGADMGELLIDPNLAEQHFGDWQGLTYVEIAEKHANNHLFWLGPPEYRPPGGESFVDLRDRAVRSIDRLTEEHRGRDIVATAHGGTIRAALAHAFDLHPEAAVRFEIDNVSVTLIEHFAQADPAHAWRVAFVNYMPRALVVAKAAALA</sequence>
<protein>
    <submittedName>
        <fullName evidence="1">Phosphoglycerate kinase</fullName>
    </submittedName>
</protein>
<dbReference type="Proteomes" id="UP000321058">
    <property type="component" value="Unassembled WGS sequence"/>
</dbReference>
<dbReference type="EMBL" id="BKAJ01000105">
    <property type="protein sequence ID" value="GEP58579.1"/>
    <property type="molecule type" value="Genomic_DNA"/>
</dbReference>
<dbReference type="InterPro" id="IPR013078">
    <property type="entry name" value="His_Pase_superF_clade-1"/>
</dbReference>
<dbReference type="RefSeq" id="WP_147153957.1">
    <property type="nucleotide sequence ID" value="NZ_BKAJ01000105.1"/>
</dbReference>
<dbReference type="PANTHER" id="PTHR48100:SF1">
    <property type="entry name" value="HISTIDINE PHOSPHATASE FAMILY PROTEIN-RELATED"/>
    <property type="match status" value="1"/>
</dbReference>
<keyword evidence="1" id="KW-0808">Transferase</keyword>
<gene>
    <name evidence="1" type="ORF">RSO01_57450</name>
</gene>